<proteinExistence type="predicted"/>
<evidence type="ECO:0000313" key="1">
    <source>
        <dbReference type="EMBL" id="KGO92656.1"/>
    </source>
</evidence>
<evidence type="ECO:0000313" key="2">
    <source>
        <dbReference type="Proteomes" id="UP000030111"/>
    </source>
</evidence>
<keyword evidence="2" id="KW-1185">Reference proteome</keyword>
<dbReference type="eggNOG" id="ENOG503028F">
    <property type="taxonomic scope" value="Bacteria"/>
</dbReference>
<dbReference type="RefSeq" id="WP_026992739.1">
    <property type="nucleotide sequence ID" value="NZ_JRLY01000008.1"/>
</dbReference>
<dbReference type="STRING" id="1121898.GCA_000422725_02379"/>
<comment type="caution">
    <text evidence="1">The sequence shown here is derived from an EMBL/GenBank/DDBJ whole genome shotgun (WGS) entry which is preliminary data.</text>
</comment>
<dbReference type="OrthoDB" id="1376248at2"/>
<sequence length="77" mass="8417">MKSAEINTSIIDGYVGLLDNLSASNKLDLISKLTKSIKTDLTKEKTLFSKSFGAFKSDNSAEEIIEDIRSSRVSKSS</sequence>
<accession>A0A0A2MM83</accession>
<dbReference type="Proteomes" id="UP000030111">
    <property type="component" value="Unassembled WGS sequence"/>
</dbReference>
<gene>
    <name evidence="1" type="ORF">Q766_11065</name>
</gene>
<dbReference type="EMBL" id="JRLY01000008">
    <property type="protein sequence ID" value="KGO92656.1"/>
    <property type="molecule type" value="Genomic_DNA"/>
</dbReference>
<name>A0A0A2MM83_9FLAO</name>
<protein>
    <submittedName>
        <fullName evidence="1">Uncharacterized protein</fullName>
    </submittedName>
</protein>
<dbReference type="AlphaFoldDB" id="A0A0A2MM83"/>
<reference evidence="1 2" key="1">
    <citation type="submission" date="2013-09" db="EMBL/GenBank/DDBJ databases">
        <authorList>
            <person name="Zeng Z."/>
            <person name="Chen C."/>
        </authorList>
    </citation>
    <scope>NUCLEOTIDE SEQUENCE [LARGE SCALE GENOMIC DNA]</scope>
    <source>
        <strain evidence="1 2">WB 4.1-42</strain>
    </source>
</reference>
<organism evidence="1 2">
    <name type="scientific">Flavobacterium subsaxonicum WB 4.1-42 = DSM 21790</name>
    <dbReference type="NCBI Taxonomy" id="1121898"/>
    <lineage>
        <taxon>Bacteria</taxon>
        <taxon>Pseudomonadati</taxon>
        <taxon>Bacteroidota</taxon>
        <taxon>Flavobacteriia</taxon>
        <taxon>Flavobacteriales</taxon>
        <taxon>Flavobacteriaceae</taxon>
        <taxon>Flavobacterium</taxon>
    </lineage>
</organism>